<dbReference type="InterPro" id="IPR004942">
    <property type="entry name" value="Roadblock/LAMTOR2_dom"/>
</dbReference>
<reference evidence="2 3" key="1">
    <citation type="submission" date="2019-02" db="EMBL/GenBank/DDBJ databases">
        <title>Genomic Encyclopedia of Type Strains, Phase IV (KMG-IV): sequencing the most valuable type-strain genomes for metagenomic binning, comparative biology and taxonomic classification.</title>
        <authorList>
            <person name="Goeker M."/>
        </authorList>
    </citation>
    <scope>NUCLEOTIDE SEQUENCE [LARGE SCALE GENOMIC DNA]</scope>
    <source>
        <strain evidence="2 3">DSM 105135</strain>
    </source>
</reference>
<dbReference type="RefSeq" id="WP_130414026.1">
    <property type="nucleotide sequence ID" value="NZ_SHKX01000013.1"/>
</dbReference>
<sequence length="127" mass="13315">MAMSRTTMLYIRKALEQCGECPGFHGAVLSTPDGLVLASSGKFDADESAACASGLMVNTAASLGQLAAQGPTEMLIWGADNTLWNVSLLAGDYILLVASAGTAGADRLRRTRQRAGEMLNQALRILV</sequence>
<protein>
    <submittedName>
        <fullName evidence="2">Roadblock/LC7 domain-containing protein</fullName>
    </submittedName>
</protein>
<name>A0A4Q7YN77_9GAMM</name>
<feature type="domain" description="Roadblock/LAMTOR2" evidence="1">
    <location>
        <begin position="18"/>
        <end position="97"/>
    </location>
</feature>
<dbReference type="AlphaFoldDB" id="A0A4Q7YN77"/>
<dbReference type="Pfam" id="PF03259">
    <property type="entry name" value="Robl_LC7"/>
    <property type="match status" value="1"/>
</dbReference>
<organism evidence="2 3">
    <name type="scientific">Fluviicoccus keumensis</name>
    <dbReference type="NCBI Taxonomy" id="1435465"/>
    <lineage>
        <taxon>Bacteria</taxon>
        <taxon>Pseudomonadati</taxon>
        <taxon>Pseudomonadota</taxon>
        <taxon>Gammaproteobacteria</taxon>
        <taxon>Moraxellales</taxon>
        <taxon>Moraxellaceae</taxon>
        <taxon>Fluviicoccus</taxon>
    </lineage>
</organism>
<evidence type="ECO:0000313" key="3">
    <source>
        <dbReference type="Proteomes" id="UP000292423"/>
    </source>
</evidence>
<dbReference type="Proteomes" id="UP000292423">
    <property type="component" value="Unassembled WGS sequence"/>
</dbReference>
<dbReference type="Gene3D" id="3.30.450.30">
    <property type="entry name" value="Dynein light chain 2a, cytoplasmic"/>
    <property type="match status" value="1"/>
</dbReference>
<dbReference type="SUPFAM" id="SSF103196">
    <property type="entry name" value="Roadblock/LC7 domain"/>
    <property type="match status" value="1"/>
</dbReference>
<gene>
    <name evidence="2" type="ORF">EV700_2376</name>
</gene>
<accession>A0A4Q7YN77</accession>
<evidence type="ECO:0000313" key="2">
    <source>
        <dbReference type="EMBL" id="RZU38444.1"/>
    </source>
</evidence>
<dbReference type="OrthoDB" id="323926at2"/>
<comment type="caution">
    <text evidence="2">The sequence shown here is derived from an EMBL/GenBank/DDBJ whole genome shotgun (WGS) entry which is preliminary data.</text>
</comment>
<evidence type="ECO:0000259" key="1">
    <source>
        <dbReference type="Pfam" id="PF03259"/>
    </source>
</evidence>
<dbReference type="EMBL" id="SHKX01000013">
    <property type="protein sequence ID" value="RZU38444.1"/>
    <property type="molecule type" value="Genomic_DNA"/>
</dbReference>
<proteinExistence type="predicted"/>
<keyword evidence="3" id="KW-1185">Reference proteome</keyword>